<proteinExistence type="predicted"/>
<sequence>MIVLFDQSCEQYRQNDIAQGVIQRCASGRQRWSLCHPPRPDSTLTDDEEDHDHSGLTSANSFRNATQQLLPTLQICIDIDQ</sequence>
<reference evidence="2" key="1">
    <citation type="journal article" date="2023" name="G3 (Bethesda)">
        <title>A reference genome for the long-term kleptoplast-retaining sea slug Elysia crispata morphotype clarki.</title>
        <authorList>
            <person name="Eastman K.E."/>
            <person name="Pendleton A.L."/>
            <person name="Shaikh M.A."/>
            <person name="Suttiyut T."/>
            <person name="Ogas R."/>
            <person name="Tomko P."/>
            <person name="Gavelis G."/>
            <person name="Widhalm J.R."/>
            <person name="Wisecaver J.H."/>
        </authorList>
    </citation>
    <scope>NUCLEOTIDE SEQUENCE</scope>
    <source>
        <strain evidence="2">ECLA1</strain>
    </source>
</reference>
<evidence type="ECO:0000256" key="1">
    <source>
        <dbReference type="SAM" id="MobiDB-lite"/>
    </source>
</evidence>
<accession>A0AAE0YB86</accession>
<evidence type="ECO:0000313" key="2">
    <source>
        <dbReference type="EMBL" id="KAK3739632.1"/>
    </source>
</evidence>
<name>A0AAE0YB86_9GAST</name>
<keyword evidence="3" id="KW-1185">Reference proteome</keyword>
<comment type="caution">
    <text evidence="2">The sequence shown here is derived from an EMBL/GenBank/DDBJ whole genome shotgun (WGS) entry which is preliminary data.</text>
</comment>
<dbReference type="EMBL" id="JAWDGP010006510">
    <property type="protein sequence ID" value="KAK3739632.1"/>
    <property type="molecule type" value="Genomic_DNA"/>
</dbReference>
<dbReference type="AlphaFoldDB" id="A0AAE0YB86"/>
<feature type="region of interest" description="Disordered" evidence="1">
    <location>
        <begin position="36"/>
        <end position="60"/>
    </location>
</feature>
<dbReference type="Proteomes" id="UP001283361">
    <property type="component" value="Unassembled WGS sequence"/>
</dbReference>
<gene>
    <name evidence="2" type="ORF">RRG08_008240</name>
</gene>
<protein>
    <submittedName>
        <fullName evidence="2">Uncharacterized protein</fullName>
    </submittedName>
</protein>
<organism evidence="2 3">
    <name type="scientific">Elysia crispata</name>
    <name type="common">lettuce slug</name>
    <dbReference type="NCBI Taxonomy" id="231223"/>
    <lineage>
        <taxon>Eukaryota</taxon>
        <taxon>Metazoa</taxon>
        <taxon>Spiralia</taxon>
        <taxon>Lophotrochozoa</taxon>
        <taxon>Mollusca</taxon>
        <taxon>Gastropoda</taxon>
        <taxon>Heterobranchia</taxon>
        <taxon>Euthyneura</taxon>
        <taxon>Panpulmonata</taxon>
        <taxon>Sacoglossa</taxon>
        <taxon>Placobranchoidea</taxon>
        <taxon>Plakobranchidae</taxon>
        <taxon>Elysia</taxon>
    </lineage>
</organism>
<evidence type="ECO:0000313" key="3">
    <source>
        <dbReference type="Proteomes" id="UP001283361"/>
    </source>
</evidence>